<reference evidence="9" key="1">
    <citation type="submission" date="2022-01" db="EMBL/GenBank/DDBJ databases">
        <authorList>
            <person name="King R."/>
        </authorList>
    </citation>
    <scope>NUCLEOTIDE SEQUENCE</scope>
</reference>
<name>A0A9P0D002_9CUCU</name>
<dbReference type="EMBL" id="OV651816">
    <property type="protein sequence ID" value="CAH1109553.1"/>
    <property type="molecule type" value="Genomic_DNA"/>
</dbReference>
<evidence type="ECO:0000256" key="6">
    <source>
        <dbReference type="SAM" id="Coils"/>
    </source>
</evidence>
<dbReference type="AlphaFoldDB" id="A0A9P0D002"/>
<feature type="coiled-coil region" evidence="6">
    <location>
        <begin position="281"/>
        <end position="317"/>
    </location>
</feature>
<evidence type="ECO:0000256" key="1">
    <source>
        <dbReference type="ARBA" id="ARBA00011764"/>
    </source>
</evidence>
<sequence length="318" mass="35967">MSQEKRQRSVNFTNEEKINLLYIIRKYKNIIENKETGGVTWKNKEEAWKNVEREFSSTSSTPRLVEVLKRFYNNKKKETRKQASLQKVEFNRTGGGMPIVEVKDDPVFNLTLDIINKKTVFGLHNKFDDDAESDVEQVQPNAVNHEQSVIANLANNDGIIIFPMDDDKMEDNFVEEPPAKLLICTPSSSGRTVGGSSCTPSSSGRIVGGSSSPLSTVASSSTAGRAAINIKSGDGKRKHKSHFSKGENVALKYEEVADIKKSVFDMQLSILTACKEDLDEKREYERNHRKLREFREQEEHELKKKALNLDIEIKEAQV</sequence>
<accession>A0A9P0D002</accession>
<proteinExistence type="predicted"/>
<evidence type="ECO:0000313" key="10">
    <source>
        <dbReference type="Proteomes" id="UP001153636"/>
    </source>
</evidence>
<dbReference type="OrthoDB" id="6783928at2759"/>
<comment type="function">
    <text evidence="5">Involved in transvection phenomena (= synapsis-dependent gene expression), where the synaptic pairing of chromosomes carrying genes with which zeste interacts influences the expression of these genes. Zeste binds to DNA and stimulates transcription from a nearby promoter.</text>
</comment>
<dbReference type="PANTHER" id="PTHR21411">
    <property type="entry name" value="APONTIC"/>
    <property type="match status" value="1"/>
</dbReference>
<keyword evidence="10" id="KW-1185">Reference proteome</keyword>
<keyword evidence="6" id="KW-0175">Coiled coil</keyword>
<protein>
    <recommendedName>
        <fullName evidence="2">Regulatory protein zeste</fullName>
    </recommendedName>
</protein>
<dbReference type="InterPro" id="IPR028002">
    <property type="entry name" value="Myb_DNA-bind_5"/>
</dbReference>
<evidence type="ECO:0000259" key="8">
    <source>
        <dbReference type="Pfam" id="PF13873"/>
    </source>
</evidence>
<evidence type="ECO:0000256" key="3">
    <source>
        <dbReference type="ARBA" id="ARBA00023015"/>
    </source>
</evidence>
<evidence type="ECO:0000313" key="9">
    <source>
        <dbReference type="EMBL" id="CAH1109553.1"/>
    </source>
</evidence>
<dbReference type="Pfam" id="PF13873">
    <property type="entry name" value="Myb_DNA-bind_5"/>
    <property type="match status" value="1"/>
</dbReference>
<evidence type="ECO:0000256" key="4">
    <source>
        <dbReference type="ARBA" id="ARBA00023163"/>
    </source>
</evidence>
<evidence type="ECO:0000256" key="2">
    <source>
        <dbReference type="ARBA" id="ARBA00016807"/>
    </source>
</evidence>
<feature type="compositionally biased region" description="Low complexity" evidence="7">
    <location>
        <begin position="201"/>
        <end position="218"/>
    </location>
</feature>
<dbReference type="Proteomes" id="UP001153636">
    <property type="component" value="Chromosome 4"/>
</dbReference>
<organism evidence="9 10">
    <name type="scientific">Psylliodes chrysocephalus</name>
    <dbReference type="NCBI Taxonomy" id="3402493"/>
    <lineage>
        <taxon>Eukaryota</taxon>
        <taxon>Metazoa</taxon>
        <taxon>Ecdysozoa</taxon>
        <taxon>Arthropoda</taxon>
        <taxon>Hexapoda</taxon>
        <taxon>Insecta</taxon>
        <taxon>Pterygota</taxon>
        <taxon>Neoptera</taxon>
        <taxon>Endopterygota</taxon>
        <taxon>Coleoptera</taxon>
        <taxon>Polyphaga</taxon>
        <taxon>Cucujiformia</taxon>
        <taxon>Chrysomeloidea</taxon>
        <taxon>Chrysomelidae</taxon>
        <taxon>Galerucinae</taxon>
        <taxon>Alticini</taxon>
        <taxon>Psylliodes</taxon>
    </lineage>
</organism>
<feature type="region of interest" description="Disordered" evidence="7">
    <location>
        <begin position="192"/>
        <end position="218"/>
    </location>
</feature>
<evidence type="ECO:0000256" key="5">
    <source>
        <dbReference type="ARBA" id="ARBA00025466"/>
    </source>
</evidence>
<feature type="domain" description="Myb/SANT-like DNA-binding" evidence="8">
    <location>
        <begin position="8"/>
        <end position="83"/>
    </location>
</feature>
<gene>
    <name evidence="9" type="ORF">PSYICH_LOCUS10315</name>
</gene>
<dbReference type="PANTHER" id="PTHR21411:SF0">
    <property type="entry name" value="REGULATORY PROTEIN ZESTE"/>
    <property type="match status" value="1"/>
</dbReference>
<comment type="subunit">
    <text evidence="1">Self-associates forming complexes of several hundred monomers.</text>
</comment>
<evidence type="ECO:0000256" key="7">
    <source>
        <dbReference type="SAM" id="MobiDB-lite"/>
    </source>
</evidence>
<keyword evidence="4" id="KW-0804">Transcription</keyword>
<keyword evidence="3" id="KW-0805">Transcription regulation</keyword>